<dbReference type="SUPFAM" id="SSF48403">
    <property type="entry name" value="Ankyrin repeat"/>
    <property type="match status" value="1"/>
</dbReference>
<sequence length="140" mass="14721">MNVDNEPRHRVDPAGRSPLHYAALEDDAEAIARLLAAGSSPDVVDRQGFTPLHLAAQEFAPAAAASLIDAGAKVDAENVFGNTSLWIAVFNSKGRGELIGLLRAHGADPLHVNASGQTPVGLARLIGNYDVAQYFQDIPG</sequence>
<protein>
    <submittedName>
        <fullName evidence="4">Ankyrin repeat-containing protein</fullName>
    </submittedName>
</protein>
<dbReference type="OrthoDB" id="9812708at2"/>
<evidence type="ECO:0000256" key="2">
    <source>
        <dbReference type="ARBA" id="ARBA00023043"/>
    </source>
</evidence>
<evidence type="ECO:0000256" key="1">
    <source>
        <dbReference type="ARBA" id="ARBA00022737"/>
    </source>
</evidence>
<gene>
    <name evidence="4" type="ORF">SAMN04489743_1267</name>
</gene>
<name>A0A1H1WAK6_9MICC</name>
<dbReference type="Pfam" id="PF12796">
    <property type="entry name" value="Ank_2"/>
    <property type="match status" value="1"/>
</dbReference>
<dbReference type="InterPro" id="IPR002110">
    <property type="entry name" value="Ankyrin_rpt"/>
</dbReference>
<dbReference type="EMBL" id="LT629779">
    <property type="protein sequence ID" value="SDS94143.1"/>
    <property type="molecule type" value="Genomic_DNA"/>
</dbReference>
<dbReference type="Pfam" id="PF13637">
    <property type="entry name" value="Ank_4"/>
    <property type="match status" value="1"/>
</dbReference>
<dbReference type="PANTHER" id="PTHR24171">
    <property type="entry name" value="ANKYRIN REPEAT DOMAIN-CONTAINING PROTEIN 39-RELATED"/>
    <property type="match status" value="1"/>
</dbReference>
<keyword evidence="1" id="KW-0677">Repeat</keyword>
<feature type="repeat" description="ANK" evidence="3">
    <location>
        <begin position="14"/>
        <end position="46"/>
    </location>
</feature>
<dbReference type="InterPro" id="IPR036770">
    <property type="entry name" value="Ankyrin_rpt-contain_sf"/>
</dbReference>
<accession>A0A1H1WAK6</accession>
<feature type="repeat" description="ANK" evidence="3">
    <location>
        <begin position="47"/>
        <end position="79"/>
    </location>
</feature>
<evidence type="ECO:0000313" key="5">
    <source>
        <dbReference type="Proteomes" id="UP000198751"/>
    </source>
</evidence>
<reference evidence="5" key="1">
    <citation type="submission" date="2016-10" db="EMBL/GenBank/DDBJ databases">
        <authorList>
            <person name="Varghese N."/>
            <person name="Submissions S."/>
        </authorList>
    </citation>
    <scope>NUCLEOTIDE SEQUENCE [LARGE SCALE GENOMIC DNA]</scope>
    <source>
        <strain evidence="5">IMMIB L-1606</strain>
    </source>
</reference>
<dbReference type="Gene3D" id="1.25.40.20">
    <property type="entry name" value="Ankyrin repeat-containing domain"/>
    <property type="match status" value="1"/>
</dbReference>
<evidence type="ECO:0000256" key="3">
    <source>
        <dbReference type="PROSITE-ProRule" id="PRU00023"/>
    </source>
</evidence>
<dbReference type="PROSITE" id="PS50297">
    <property type="entry name" value="ANK_REP_REGION"/>
    <property type="match status" value="2"/>
</dbReference>
<dbReference type="PROSITE" id="PS50088">
    <property type="entry name" value="ANK_REPEAT"/>
    <property type="match status" value="2"/>
</dbReference>
<keyword evidence="2 3" id="KW-0040">ANK repeat</keyword>
<proteinExistence type="predicted"/>
<evidence type="ECO:0000313" key="4">
    <source>
        <dbReference type="EMBL" id="SDS94143.1"/>
    </source>
</evidence>
<dbReference type="Proteomes" id="UP000198751">
    <property type="component" value="Chromosome I"/>
</dbReference>
<keyword evidence="5" id="KW-1185">Reference proteome</keyword>
<dbReference type="SMART" id="SM00248">
    <property type="entry name" value="ANK"/>
    <property type="match status" value="3"/>
</dbReference>
<organism evidence="4 5">
    <name type="scientific">Pseudarthrobacter equi</name>
    <dbReference type="NCBI Taxonomy" id="728066"/>
    <lineage>
        <taxon>Bacteria</taxon>
        <taxon>Bacillati</taxon>
        <taxon>Actinomycetota</taxon>
        <taxon>Actinomycetes</taxon>
        <taxon>Micrococcales</taxon>
        <taxon>Micrococcaceae</taxon>
        <taxon>Pseudarthrobacter</taxon>
    </lineage>
</organism>
<dbReference type="PANTHER" id="PTHR24171:SF9">
    <property type="entry name" value="ANKYRIN REPEAT DOMAIN-CONTAINING PROTEIN 39"/>
    <property type="match status" value="1"/>
</dbReference>
<dbReference type="AlphaFoldDB" id="A0A1H1WAK6"/>